<dbReference type="Gene3D" id="1.10.287.70">
    <property type="match status" value="1"/>
</dbReference>
<feature type="repeat" description="ANK" evidence="12">
    <location>
        <begin position="358"/>
        <end position="390"/>
    </location>
</feature>
<keyword evidence="2" id="KW-0813">Transport</keyword>
<dbReference type="SUPFAM" id="SSF48403">
    <property type="entry name" value="Ankyrin repeat"/>
    <property type="match status" value="2"/>
</dbReference>
<dbReference type="Pfam" id="PF12796">
    <property type="entry name" value="Ank_2"/>
    <property type="match status" value="5"/>
</dbReference>
<dbReference type="InterPro" id="IPR052076">
    <property type="entry name" value="TRP_cation_channel"/>
</dbReference>
<evidence type="ECO:0000256" key="5">
    <source>
        <dbReference type="ARBA" id="ARBA00022737"/>
    </source>
</evidence>
<dbReference type="InterPro" id="IPR005821">
    <property type="entry name" value="Ion_trans_dom"/>
</dbReference>
<sequence>MPSREIDGPGSNNSPFLGRQTTAASLLKVNLIDDNYELTPTVNFAPLSARSQQAREIVQDGTVRELNEFLSDNSNVKSLNTLDEEGASLLHFSARLNRVEITRMLIEHDADVDIRLRDGSTPLHVAARFNSTAVAQVLLHSGANPLLLDSLENNALHHAVRRRNKDVVELLLQDSDIDVNAKTQVGMTPLHLVCMNGDLDICGVLLRHGADIRAKTADNSTPLHTSVFSCNTQLAELLIKEATSKSVNVKEYLNEPDLDQDRPLHLAVETGKVASVELCLKHGAQVNAQRTTLMTPLHIAAMKGDMEIVKILCRNGADLHMKDNEKQTPLHRAASGNRVDVVKYLLDLGAQIDLRSDDNRTPFLMAVATGKVDTARMLLESGTDVHACTKDMKNCLHLAVENGRLEMVELLLGNTEVKDNLYCSDILERVPLHNAAISPNVKILELLLAKYSRASFQDHNHQTPLHLAAQSGLVTHVEALGKDMSGLNERDDHGMTPIHLAALQGNRKACQVLTTLGSDVNTRDSNRWTPLMWAARSGCEKTSQELLDKQAVVDHVNNQGDSALHISASHGKVKVVELLLNYGADVRIRNNLRQTCLDVTVQSGAGDVALAIARNKRWPEILEARSPNQDPPMKILIEHFPEASSLVMDQCIKRSSHIKTDPNYIEHYDFHLLDPGPDDETDVDGSNFFGPTTMVKFNRESLLLHPLTQKLLDIKWASFGRYIYCFNLSTYLVFLITYTIFIVTEREAQDFNPIKKDTNGTSRKAAPSDIFTKSTEFNGGVLFMALIFAGAHVVKEMFQLVVQKWRYFKDPSNITEWALYLSTLCFMLPYLFTGKQLDLVFEDLKNPRNFWIPGVISIFLCYINVILFMRRFQTLGIYVNMFLEVSRTVARVMLVFFIFILAFSIVFFVLFKEQESFRSMGWSFVKVSVMMVGEFEYDDTFINSINANDEKTGNPLNPFPEISAAFIFIFLFMMSIILMNLLRMAMQVAFVAEVENKYPRMITRRIYKPSIEIKPNVRQNKFRRFYAWLMGQARFLDSTTLLTSREEIHESAITDIQRQVSKTKKRVKSLMKTMDMQNKLLIMMARKMHLKVETEDLSARDLVYGTTTMLQGEEDDGNNEINGPELARL</sequence>
<feature type="domain" description="Ion transport" evidence="14">
    <location>
        <begin position="750"/>
        <end position="986"/>
    </location>
</feature>
<dbReference type="GO" id="GO:0005216">
    <property type="term" value="F:monoatomic ion channel activity"/>
    <property type="evidence" value="ECO:0007669"/>
    <property type="project" value="InterPro"/>
</dbReference>
<comment type="caution">
    <text evidence="15">The sequence shown here is derived from an EMBL/GenBank/DDBJ whole genome shotgun (WGS) entry which is preliminary data.</text>
</comment>
<reference evidence="15" key="2">
    <citation type="journal article" date="2023" name="Science">
        <title>Genomic signatures of disease resistance in endangered staghorn corals.</title>
        <authorList>
            <person name="Vollmer S.V."/>
            <person name="Selwyn J.D."/>
            <person name="Despard B.A."/>
            <person name="Roesel C.L."/>
        </authorList>
    </citation>
    <scope>NUCLEOTIDE SEQUENCE</scope>
    <source>
        <strain evidence="15">K2</strain>
    </source>
</reference>
<dbReference type="SMART" id="SM00248">
    <property type="entry name" value="ANK"/>
    <property type="match status" value="16"/>
</dbReference>
<feature type="transmembrane region" description="Helical" evidence="13">
    <location>
        <begin position="722"/>
        <end position="743"/>
    </location>
</feature>
<dbReference type="InterPro" id="IPR036770">
    <property type="entry name" value="Ankyrin_rpt-contain_sf"/>
</dbReference>
<feature type="transmembrane region" description="Helical" evidence="13">
    <location>
        <begin position="962"/>
        <end position="982"/>
    </location>
</feature>
<dbReference type="Pfam" id="PF00520">
    <property type="entry name" value="Ion_trans"/>
    <property type="match status" value="1"/>
</dbReference>
<name>A0AAD9R037_ACRCE</name>
<keyword evidence="10" id="KW-0325">Glycoprotein</keyword>
<dbReference type="InterPro" id="IPR002110">
    <property type="entry name" value="Ankyrin_rpt"/>
</dbReference>
<evidence type="ECO:0000256" key="3">
    <source>
        <dbReference type="ARBA" id="ARBA00022606"/>
    </source>
</evidence>
<evidence type="ECO:0000256" key="10">
    <source>
        <dbReference type="ARBA" id="ARBA00023180"/>
    </source>
</evidence>
<dbReference type="GO" id="GO:1902495">
    <property type="term" value="C:transmembrane transporter complex"/>
    <property type="evidence" value="ECO:0007669"/>
    <property type="project" value="TreeGrafter"/>
</dbReference>
<keyword evidence="6 13" id="KW-1133">Transmembrane helix</keyword>
<keyword evidence="3" id="KW-0716">Sensory transduction</keyword>
<evidence type="ECO:0000256" key="4">
    <source>
        <dbReference type="ARBA" id="ARBA00022692"/>
    </source>
</evidence>
<evidence type="ECO:0000313" key="16">
    <source>
        <dbReference type="Proteomes" id="UP001249851"/>
    </source>
</evidence>
<feature type="repeat" description="ANK" evidence="12">
    <location>
        <begin position="185"/>
        <end position="217"/>
    </location>
</feature>
<keyword evidence="7 12" id="KW-0040">ANK repeat</keyword>
<accession>A0AAD9R037</accession>
<evidence type="ECO:0000256" key="13">
    <source>
        <dbReference type="SAM" id="Phobius"/>
    </source>
</evidence>
<feature type="repeat" description="ANK" evidence="12">
    <location>
        <begin position="118"/>
        <end position="150"/>
    </location>
</feature>
<dbReference type="PANTHER" id="PTHR47143:SF1">
    <property type="entry name" value="ION_TRANS DOMAIN-CONTAINING PROTEIN"/>
    <property type="match status" value="1"/>
</dbReference>
<feature type="transmembrane region" description="Helical" evidence="13">
    <location>
        <begin position="889"/>
        <end position="911"/>
    </location>
</feature>
<feature type="repeat" description="ANK" evidence="12">
    <location>
        <begin position="85"/>
        <end position="117"/>
    </location>
</feature>
<dbReference type="AlphaFoldDB" id="A0AAD9R037"/>
<dbReference type="EMBL" id="JARQWQ010000007">
    <property type="protein sequence ID" value="KAK2570626.1"/>
    <property type="molecule type" value="Genomic_DNA"/>
</dbReference>
<feature type="repeat" description="ANK" evidence="12">
    <location>
        <begin position="559"/>
        <end position="591"/>
    </location>
</feature>
<keyword evidence="11" id="KW-0407">Ion channel</keyword>
<protein>
    <submittedName>
        <fullName evidence="15">Transient receptor potential cation channel subfamily A member 1</fullName>
    </submittedName>
</protein>
<dbReference type="Pfam" id="PF00023">
    <property type="entry name" value="Ank"/>
    <property type="match status" value="1"/>
</dbReference>
<organism evidence="15 16">
    <name type="scientific">Acropora cervicornis</name>
    <name type="common">Staghorn coral</name>
    <dbReference type="NCBI Taxonomy" id="6130"/>
    <lineage>
        <taxon>Eukaryota</taxon>
        <taxon>Metazoa</taxon>
        <taxon>Cnidaria</taxon>
        <taxon>Anthozoa</taxon>
        <taxon>Hexacorallia</taxon>
        <taxon>Scleractinia</taxon>
        <taxon>Astrocoeniina</taxon>
        <taxon>Acroporidae</taxon>
        <taxon>Acropora</taxon>
    </lineage>
</organism>
<evidence type="ECO:0000256" key="11">
    <source>
        <dbReference type="ARBA" id="ARBA00023303"/>
    </source>
</evidence>
<feature type="repeat" description="ANK" evidence="12">
    <location>
        <begin position="259"/>
        <end position="291"/>
    </location>
</feature>
<evidence type="ECO:0000313" key="15">
    <source>
        <dbReference type="EMBL" id="KAK2570626.1"/>
    </source>
</evidence>
<dbReference type="PRINTS" id="PR01415">
    <property type="entry name" value="ANKYRIN"/>
</dbReference>
<comment type="subcellular location">
    <subcellularLocation>
        <location evidence="1">Membrane</location>
        <topology evidence="1">Multi-pass membrane protein</topology>
    </subcellularLocation>
</comment>
<evidence type="ECO:0000259" key="14">
    <source>
        <dbReference type="Pfam" id="PF00520"/>
    </source>
</evidence>
<keyword evidence="4 13" id="KW-0812">Transmembrane</keyword>
<feature type="repeat" description="ANK" evidence="12">
    <location>
        <begin position="292"/>
        <end position="324"/>
    </location>
</feature>
<feature type="repeat" description="ANK" evidence="12">
    <location>
        <begin position="493"/>
        <end position="525"/>
    </location>
</feature>
<dbReference type="PANTHER" id="PTHR47143">
    <property type="entry name" value="TRANSIENT RECEPTOR POTENTIAL CATION CHANNEL PROTEIN PAINLESS"/>
    <property type="match status" value="1"/>
</dbReference>
<dbReference type="PROSITE" id="PS50297">
    <property type="entry name" value="ANK_REP_REGION"/>
    <property type="match status" value="9"/>
</dbReference>
<evidence type="ECO:0000256" key="7">
    <source>
        <dbReference type="ARBA" id="ARBA00023043"/>
    </source>
</evidence>
<reference evidence="15" key="1">
    <citation type="journal article" date="2023" name="G3 (Bethesda)">
        <title>Whole genome assembly and annotation of the endangered Caribbean coral Acropora cervicornis.</title>
        <authorList>
            <person name="Selwyn J.D."/>
            <person name="Vollmer S.V."/>
        </authorList>
    </citation>
    <scope>NUCLEOTIDE SEQUENCE</scope>
    <source>
        <strain evidence="15">K2</strain>
    </source>
</reference>
<evidence type="ECO:0000256" key="9">
    <source>
        <dbReference type="ARBA" id="ARBA00023136"/>
    </source>
</evidence>
<evidence type="ECO:0000256" key="6">
    <source>
        <dbReference type="ARBA" id="ARBA00022989"/>
    </source>
</evidence>
<evidence type="ECO:0000256" key="1">
    <source>
        <dbReference type="ARBA" id="ARBA00004141"/>
    </source>
</evidence>
<evidence type="ECO:0000256" key="8">
    <source>
        <dbReference type="ARBA" id="ARBA00023065"/>
    </source>
</evidence>
<keyword evidence="5" id="KW-0677">Repeat</keyword>
<gene>
    <name evidence="15" type="ORF">P5673_004310</name>
</gene>
<dbReference type="Proteomes" id="UP001249851">
    <property type="component" value="Unassembled WGS sequence"/>
</dbReference>
<feature type="repeat" description="ANK" evidence="12">
    <location>
        <begin position="325"/>
        <end position="357"/>
    </location>
</feature>
<evidence type="ECO:0000256" key="12">
    <source>
        <dbReference type="PROSITE-ProRule" id="PRU00023"/>
    </source>
</evidence>
<feature type="transmembrane region" description="Helical" evidence="13">
    <location>
        <begin position="814"/>
        <end position="831"/>
    </location>
</feature>
<feature type="transmembrane region" description="Helical" evidence="13">
    <location>
        <begin position="851"/>
        <end position="869"/>
    </location>
</feature>
<feature type="repeat" description="ANK" evidence="12">
    <location>
        <begin position="460"/>
        <end position="492"/>
    </location>
</feature>
<dbReference type="Gene3D" id="1.25.40.20">
    <property type="entry name" value="Ankyrin repeat-containing domain"/>
    <property type="match status" value="6"/>
</dbReference>
<proteinExistence type="predicted"/>
<keyword evidence="9 13" id="KW-0472">Membrane</keyword>
<keyword evidence="8" id="KW-0406">Ion transport</keyword>
<keyword evidence="15" id="KW-0675">Receptor</keyword>
<evidence type="ECO:0000256" key="2">
    <source>
        <dbReference type="ARBA" id="ARBA00022448"/>
    </source>
</evidence>
<dbReference type="PROSITE" id="PS50088">
    <property type="entry name" value="ANK_REPEAT"/>
    <property type="match status" value="10"/>
</dbReference>
<keyword evidence="16" id="KW-1185">Reference proteome</keyword>